<name>K2NEC9_TRYCR</name>
<keyword evidence="1" id="KW-1133">Transmembrane helix</keyword>
<evidence type="ECO:0000313" key="3">
    <source>
        <dbReference type="Proteomes" id="UP000007350"/>
    </source>
</evidence>
<dbReference type="OrthoDB" id="241464at2759"/>
<organism evidence="2 3">
    <name type="scientific">Trypanosoma cruzi marinkellei</name>
    <dbReference type="NCBI Taxonomy" id="85056"/>
    <lineage>
        <taxon>Eukaryota</taxon>
        <taxon>Discoba</taxon>
        <taxon>Euglenozoa</taxon>
        <taxon>Kinetoplastea</taxon>
        <taxon>Metakinetoplastina</taxon>
        <taxon>Trypanosomatida</taxon>
        <taxon>Trypanosomatidae</taxon>
        <taxon>Trypanosoma</taxon>
        <taxon>Schizotrypanum</taxon>
    </lineage>
</organism>
<reference evidence="2 3" key="1">
    <citation type="journal article" date="2012" name="BMC Genomics">
        <title>Comparative genomic analysis of human infective Trypanosoma cruzi lineages with the bat-restricted subspecies T. cruzi marinkellei.</title>
        <authorList>
            <person name="Franzen O."/>
            <person name="Talavera-Lopez C."/>
            <person name="Ochaya S."/>
            <person name="Butler C.E."/>
            <person name="Messenger L.A."/>
            <person name="Lewis M.D."/>
            <person name="Llewellyn M.S."/>
            <person name="Marinkelle C.J."/>
            <person name="Tyler K.M."/>
            <person name="Miles M.A."/>
            <person name="Andersson B."/>
        </authorList>
    </citation>
    <scope>NUCLEOTIDE SEQUENCE [LARGE SCALE GENOMIC DNA]</scope>
    <source>
        <strain evidence="2 3">B7</strain>
    </source>
</reference>
<gene>
    <name evidence="2" type="ORF">MOQ_002808</name>
</gene>
<comment type="caution">
    <text evidence="2">The sequence shown here is derived from an EMBL/GenBank/DDBJ whole genome shotgun (WGS) entry which is preliminary data.</text>
</comment>
<dbReference type="AlphaFoldDB" id="K2NEC9"/>
<dbReference type="Proteomes" id="UP000007350">
    <property type="component" value="Unassembled WGS sequence"/>
</dbReference>
<keyword evidence="3" id="KW-1185">Reference proteome</keyword>
<protein>
    <submittedName>
        <fullName evidence="2">Uncharacterized protein</fullName>
    </submittedName>
</protein>
<feature type="transmembrane region" description="Helical" evidence="1">
    <location>
        <begin position="341"/>
        <end position="360"/>
    </location>
</feature>
<evidence type="ECO:0000256" key="1">
    <source>
        <dbReference type="SAM" id="Phobius"/>
    </source>
</evidence>
<evidence type="ECO:0000313" key="2">
    <source>
        <dbReference type="EMBL" id="EKF33321.1"/>
    </source>
</evidence>
<dbReference type="EMBL" id="AHKC01009315">
    <property type="protein sequence ID" value="EKF33321.1"/>
    <property type="molecule type" value="Genomic_DNA"/>
</dbReference>
<accession>K2NEC9</accession>
<proteinExistence type="predicted"/>
<feature type="transmembrane region" description="Helical" evidence="1">
    <location>
        <begin position="273"/>
        <end position="292"/>
    </location>
</feature>
<keyword evidence="1" id="KW-0472">Membrane</keyword>
<keyword evidence="1" id="KW-0812">Transmembrane</keyword>
<sequence>MPWIRLEAENGLRVMAPSFGSSPRMEGIDKLFEYPVRARSFHCFRGCAMPLEKGDNADSCLCLMEEILVLVQRQQMGGKLGEVTIAVGGPAASRDELTVVLDSAFDAIRRTNYSGTRLIFDALCTSSVFGPAANDEVVEYDGLPTVQESHWKERRVSDWRDSDKISSNKGRRSEVRSSLFVRRRALLFFVAQDVVPVNLLYCRVSGVKSHGCVSSVVKAAQHYRKGLQSLESSAARACKNLVDVIDRTLVAAYNVNKTAKKNQSLWNGKFDKITFVAVFSINGLLFASPLFFRLTDHRNRLFMAAVAVDQLCRWPTEQSLSKQTQLMHVCDLLLKCGKDGLVLNLVFLGVGNAVSCVFAFRTAGEETFWDAAVLLRFIKEHLRTPRTALRLGAGADNSDDDEEEEEEKTAMKKEAREFAPHFLLCTASIYPTTWFHRLLYEMNKLEKEAPKTFLQATNDVPQGKLPPRLHGTCDCFPFFWRHGRKTVKSTPFVWSTDTVDLPLDIAWCVASSHIVKAEANACSKGREMGHYALFSILSGINGNEGESGRYGVGWFHHCWRHTSSVGIHGNDENGICDYCTTEADPTKFLGGLASIGGGPCAPAIYEMQEGGGCFFRQTSRLEARAGDGGPFFTSKLVTFPYSLLFEGDGAEDDAGTDETHGGHLMTALYTMNTHKVKDAECNALLQEMILVEGDLTEREEELIETLRRRQHQSPSGNAAFALCHEAARCVLEDVWRCSIS</sequence>